<keyword evidence="17" id="KW-0328">Glycosyltransferase</keyword>
<evidence type="ECO:0000256" key="3">
    <source>
        <dbReference type="ARBA" id="ARBA00022475"/>
    </source>
</evidence>
<keyword evidence="12" id="KW-0472">Membrane</keyword>
<keyword evidence="10" id="KW-0573">Peptidoglycan synthesis</keyword>
<keyword evidence="5" id="KW-0121">Carboxypeptidase</keyword>
<dbReference type="Pfam" id="PF00905">
    <property type="entry name" value="Transpeptidase"/>
    <property type="match status" value="1"/>
</dbReference>
<dbReference type="GO" id="GO:0009002">
    <property type="term" value="F:serine-type D-Ala-D-Ala carboxypeptidase activity"/>
    <property type="evidence" value="ECO:0007669"/>
    <property type="project" value="InterPro"/>
</dbReference>
<name>A0A0B7HVR3_9FLAO</name>
<evidence type="ECO:0000259" key="14">
    <source>
        <dbReference type="Pfam" id="PF00905"/>
    </source>
</evidence>
<sequence length="620" mass="70194">MRKYFLFSIIVLTTIAFIIRLVYLQVVLHNDFSAPNDDVAVELVYDYPERGYIYDRNGELLVANQPAYDVMVIPREVKVLDTLEFCNLLSITKENFIERLQKARKHSPIKPSVFINQLSNSEYAVLQEKLRKFNGFYIQKRFLRQYLTHHGGNIFGFISEVNQNDLAKNTYYQSGELIGKTGVEQQYEDFLRGKKGVRYLQKDRFNRVIGKYKEGILDTLSVSGQSLQLTIDIALQAYGETLMQKKRGGIVAIEPKTGEILALISAPTFDPNLLVGRQRSKNYAELYNDSIAKPLYDRSLLAEYPPGSPFKVVNALIGLEEKIITPHSVFPCSGGYRYGSRIMRCHCNRGSNDLIHGIAFSCNAYFANSYRRSIEKYPKPSVGMDVWSKHVKSFGLGDYLGSDFATGRPGKVPDTKLYNRQYGENRWGATFNISNGIGQGELLTTPIQLANVMAAVANRGYFYTPHIVKKINNEVTPFTEFTIAKQTTISKEHFEPVIQGMNKAYEEGTARWTQIEGINIAAKTGTAENFVRVNGKRMQLTDHSIFVAIAPIEDPKIVIAVFVENGYYGARVAAPIASLMIEKYLLGEVKRTDLEKRMLEKSLEDEYAKPYSGKPFSINQ</sequence>
<keyword evidence="6" id="KW-0645">Protease</keyword>
<dbReference type="GO" id="GO:0071972">
    <property type="term" value="F:peptidoglycan L,D-transpeptidase activity"/>
    <property type="evidence" value="ECO:0007669"/>
    <property type="project" value="TreeGrafter"/>
</dbReference>
<dbReference type="PANTHER" id="PTHR30627:SF2">
    <property type="entry name" value="PEPTIDOGLYCAN D,D-TRANSPEPTIDASE MRDA"/>
    <property type="match status" value="1"/>
</dbReference>
<evidence type="ECO:0000313" key="16">
    <source>
        <dbReference type="EMBL" id="ATA93943.1"/>
    </source>
</evidence>
<dbReference type="InterPro" id="IPR036138">
    <property type="entry name" value="PBP_dimer_sf"/>
</dbReference>
<dbReference type="GO" id="GO:0005886">
    <property type="term" value="C:plasma membrane"/>
    <property type="evidence" value="ECO:0007669"/>
    <property type="project" value="UniProtKB-SubCell"/>
</dbReference>
<evidence type="ECO:0000256" key="13">
    <source>
        <dbReference type="ARBA" id="ARBA00023316"/>
    </source>
</evidence>
<reference evidence="19" key="3">
    <citation type="submission" date="2017-06" db="EMBL/GenBank/DDBJ databases">
        <title>Capnocytophaga spp. assemblies.</title>
        <authorList>
            <person name="Gulvik C.A."/>
        </authorList>
    </citation>
    <scope>NUCLEOTIDE SEQUENCE [LARGE SCALE GENOMIC DNA]</scope>
    <source>
        <strain evidence="19">H3936</strain>
    </source>
</reference>
<dbReference type="InterPro" id="IPR012338">
    <property type="entry name" value="Beta-lactam/transpept-like"/>
</dbReference>
<dbReference type="PANTHER" id="PTHR30627">
    <property type="entry name" value="PEPTIDOGLYCAN D,D-TRANSPEPTIDASE"/>
    <property type="match status" value="1"/>
</dbReference>
<protein>
    <submittedName>
        <fullName evidence="17">Penicillin-binding protein 2</fullName>
        <ecNumber evidence="17">2.4.1.129</ecNumber>
    </submittedName>
</protein>
<keyword evidence="9" id="KW-0133">Cell shape</keyword>
<evidence type="ECO:0000259" key="15">
    <source>
        <dbReference type="Pfam" id="PF03717"/>
    </source>
</evidence>
<dbReference type="Pfam" id="PF03717">
    <property type="entry name" value="PBP_dimer"/>
    <property type="match status" value="1"/>
</dbReference>
<reference evidence="17 18" key="1">
    <citation type="submission" date="2015-01" db="EMBL/GenBank/DDBJ databases">
        <authorList>
            <person name="Xiang T."/>
            <person name="Song Y."/>
            <person name="Huang L."/>
            <person name="Wang B."/>
            <person name="Wu P."/>
        </authorList>
    </citation>
    <scope>NUCLEOTIDE SEQUENCE [LARGE SCALE GENOMIC DNA]</scope>
    <source>
        <strain evidence="17 18">Cc12</strain>
    </source>
</reference>
<dbReference type="GO" id="GO:0009252">
    <property type="term" value="P:peptidoglycan biosynthetic process"/>
    <property type="evidence" value="ECO:0007669"/>
    <property type="project" value="UniProtKB-KW"/>
</dbReference>
<keyword evidence="3" id="KW-1003">Cell membrane</keyword>
<evidence type="ECO:0000256" key="1">
    <source>
        <dbReference type="ARBA" id="ARBA00004167"/>
    </source>
</evidence>
<evidence type="ECO:0000256" key="7">
    <source>
        <dbReference type="ARBA" id="ARBA00022692"/>
    </source>
</evidence>
<dbReference type="GO" id="GO:0008658">
    <property type="term" value="F:penicillin binding"/>
    <property type="evidence" value="ECO:0007669"/>
    <property type="project" value="InterPro"/>
</dbReference>
<accession>A0A0B7HVR3</accession>
<keyword evidence="17" id="KW-0808">Transferase</keyword>
<dbReference type="InterPro" id="IPR001460">
    <property type="entry name" value="PCN-bd_Tpept"/>
</dbReference>
<dbReference type="InterPro" id="IPR005311">
    <property type="entry name" value="PBP_dimer"/>
</dbReference>
<evidence type="ECO:0000256" key="11">
    <source>
        <dbReference type="ARBA" id="ARBA00022989"/>
    </source>
</evidence>
<organism evidence="17 18">
    <name type="scientific">Capnocytophaga canimorsus</name>
    <dbReference type="NCBI Taxonomy" id="28188"/>
    <lineage>
        <taxon>Bacteria</taxon>
        <taxon>Pseudomonadati</taxon>
        <taxon>Bacteroidota</taxon>
        <taxon>Flavobacteriia</taxon>
        <taxon>Flavobacteriales</taxon>
        <taxon>Flavobacteriaceae</taxon>
        <taxon>Capnocytophaga</taxon>
    </lineage>
</organism>
<dbReference type="Proteomes" id="UP000044026">
    <property type="component" value="Unassembled WGS sequence"/>
</dbReference>
<dbReference type="GeneID" id="69580577"/>
<dbReference type="RefSeq" id="WP_041913688.1">
    <property type="nucleotide sequence ID" value="NZ_BOQJ01000004.1"/>
</dbReference>
<evidence type="ECO:0000313" key="18">
    <source>
        <dbReference type="Proteomes" id="UP000044026"/>
    </source>
</evidence>
<evidence type="ECO:0000256" key="5">
    <source>
        <dbReference type="ARBA" id="ARBA00022645"/>
    </source>
</evidence>
<dbReference type="GO" id="GO:0071555">
    <property type="term" value="P:cell wall organization"/>
    <property type="evidence" value="ECO:0007669"/>
    <property type="project" value="UniProtKB-KW"/>
</dbReference>
<evidence type="ECO:0000313" key="17">
    <source>
        <dbReference type="EMBL" id="CEN41608.1"/>
    </source>
</evidence>
<dbReference type="SUPFAM" id="SSF56519">
    <property type="entry name" value="Penicillin binding protein dimerisation domain"/>
    <property type="match status" value="1"/>
</dbReference>
<feature type="domain" description="Penicillin-binding protein dimerisation" evidence="15">
    <location>
        <begin position="47"/>
        <end position="211"/>
    </location>
</feature>
<dbReference type="EMBL" id="CP022389">
    <property type="protein sequence ID" value="ATA93943.1"/>
    <property type="molecule type" value="Genomic_DNA"/>
</dbReference>
<evidence type="ECO:0000256" key="6">
    <source>
        <dbReference type="ARBA" id="ARBA00022670"/>
    </source>
</evidence>
<dbReference type="InterPro" id="IPR050515">
    <property type="entry name" value="Beta-lactam/transpept"/>
</dbReference>
<dbReference type="Gene3D" id="3.30.1390.30">
    <property type="entry name" value="Penicillin-binding protein 2a, domain 3"/>
    <property type="match status" value="1"/>
</dbReference>
<keyword evidence="4" id="KW-0997">Cell inner membrane</keyword>
<dbReference type="GO" id="GO:0008360">
    <property type="term" value="P:regulation of cell shape"/>
    <property type="evidence" value="ECO:0007669"/>
    <property type="project" value="UniProtKB-KW"/>
</dbReference>
<feature type="domain" description="Penicillin-binding protein transpeptidase" evidence="14">
    <location>
        <begin position="248"/>
        <end position="578"/>
    </location>
</feature>
<dbReference type="AlphaFoldDB" id="A0A0B7HVR3"/>
<keyword evidence="8" id="KW-0378">Hydrolase</keyword>
<dbReference type="SUPFAM" id="SSF56601">
    <property type="entry name" value="beta-lactamase/transpeptidase-like"/>
    <property type="match status" value="1"/>
</dbReference>
<proteinExistence type="predicted"/>
<dbReference type="Gene3D" id="3.40.710.10">
    <property type="entry name" value="DD-peptidase/beta-lactamase superfamily"/>
    <property type="match status" value="1"/>
</dbReference>
<dbReference type="Gene3D" id="3.90.1310.10">
    <property type="entry name" value="Penicillin-binding protein 2a (Domain 2)"/>
    <property type="match status" value="1"/>
</dbReference>
<dbReference type="GO" id="GO:0006508">
    <property type="term" value="P:proteolysis"/>
    <property type="evidence" value="ECO:0007669"/>
    <property type="project" value="UniProtKB-KW"/>
</dbReference>
<dbReference type="NCBIfam" id="TIGR03423">
    <property type="entry name" value="pbp2_mrdA"/>
    <property type="match status" value="1"/>
</dbReference>
<evidence type="ECO:0000256" key="12">
    <source>
        <dbReference type="ARBA" id="ARBA00023136"/>
    </source>
</evidence>
<keyword evidence="11" id="KW-1133">Transmembrane helix</keyword>
<dbReference type="EC" id="2.4.1.129" evidence="17"/>
<dbReference type="GO" id="GO:0016757">
    <property type="term" value="F:glycosyltransferase activity"/>
    <property type="evidence" value="ECO:0007669"/>
    <property type="project" value="UniProtKB-KW"/>
</dbReference>
<dbReference type="InterPro" id="IPR017790">
    <property type="entry name" value="Penicillin-binding_protein_2"/>
</dbReference>
<reference evidence="16" key="2">
    <citation type="journal article" date="2017" name="Genome Announc.">
        <title>Twelve Complete Reference Genomes of Clinical Isolates in the Capnocytophaga Genus.</title>
        <authorList>
            <person name="Villarma A."/>
            <person name="Gulvik C.A."/>
            <person name="Rowe L.A."/>
            <person name="Sheth M."/>
            <person name="Juieng P."/>
            <person name="Nicholson A.C."/>
            <person name="Loparev V.N."/>
            <person name="McQuiston J.R."/>
        </authorList>
    </citation>
    <scope>NUCLEOTIDE SEQUENCE</scope>
    <source>
        <strain evidence="16">H3936</strain>
    </source>
</reference>
<comment type="subcellular location">
    <subcellularLocation>
        <location evidence="2">Cell membrane</location>
    </subcellularLocation>
    <subcellularLocation>
        <location evidence="1">Membrane</location>
        <topology evidence="1">Single-pass membrane protein</topology>
    </subcellularLocation>
</comment>
<evidence type="ECO:0000256" key="10">
    <source>
        <dbReference type="ARBA" id="ARBA00022984"/>
    </source>
</evidence>
<evidence type="ECO:0000256" key="9">
    <source>
        <dbReference type="ARBA" id="ARBA00022960"/>
    </source>
</evidence>
<dbReference type="EMBL" id="CDOE01000080">
    <property type="protein sequence ID" value="CEN41608.1"/>
    <property type="molecule type" value="Genomic_DNA"/>
</dbReference>
<evidence type="ECO:0000256" key="4">
    <source>
        <dbReference type="ARBA" id="ARBA00022519"/>
    </source>
</evidence>
<dbReference type="Proteomes" id="UP000243753">
    <property type="component" value="Chromosome"/>
</dbReference>
<evidence type="ECO:0000313" key="19">
    <source>
        <dbReference type="Proteomes" id="UP000243753"/>
    </source>
</evidence>
<evidence type="ECO:0000256" key="2">
    <source>
        <dbReference type="ARBA" id="ARBA00004236"/>
    </source>
</evidence>
<keyword evidence="13" id="KW-0961">Cell wall biogenesis/degradation</keyword>
<keyword evidence="7" id="KW-0812">Transmembrane</keyword>
<gene>
    <name evidence="16" type="primary">mrdA</name>
    <name evidence="17" type="ORF">CCAN12_810112</name>
    <name evidence="16" type="ORF">CGC54_06150</name>
</gene>
<evidence type="ECO:0000256" key="8">
    <source>
        <dbReference type="ARBA" id="ARBA00022801"/>
    </source>
</evidence>